<feature type="transmembrane region" description="Helical" evidence="1">
    <location>
        <begin position="44"/>
        <end position="68"/>
    </location>
</feature>
<gene>
    <name evidence="2" type="ORF">NCTC10976_01112</name>
</gene>
<keyword evidence="1" id="KW-0812">Transmembrane</keyword>
<protein>
    <submittedName>
        <fullName evidence="2">Uncharacterized protein</fullName>
    </submittedName>
</protein>
<dbReference type="AlphaFoldDB" id="A0A3S4Z529"/>
<keyword evidence="1" id="KW-0472">Membrane</keyword>
<dbReference type="EMBL" id="LR134515">
    <property type="protein sequence ID" value="VEJ17007.1"/>
    <property type="molecule type" value="Genomic_DNA"/>
</dbReference>
<dbReference type="Proteomes" id="UP000275510">
    <property type="component" value="Chromosome"/>
</dbReference>
<name>A0A3S4Z529_ACTPL</name>
<evidence type="ECO:0000313" key="3">
    <source>
        <dbReference type="Proteomes" id="UP000275510"/>
    </source>
</evidence>
<feature type="transmembrane region" description="Helical" evidence="1">
    <location>
        <begin position="12"/>
        <end position="38"/>
    </location>
</feature>
<reference evidence="2 3" key="1">
    <citation type="submission" date="2018-12" db="EMBL/GenBank/DDBJ databases">
        <authorList>
            <consortium name="Pathogen Informatics"/>
        </authorList>
    </citation>
    <scope>NUCLEOTIDE SEQUENCE [LARGE SCALE GENOMIC DNA]</scope>
    <source>
        <strain evidence="2 3">NCTC10976</strain>
    </source>
</reference>
<dbReference type="RefSeq" id="WP_005597533.1">
    <property type="nucleotide sequence ID" value="NZ_CBDBSX010000023.1"/>
</dbReference>
<sequence>MEKPLHHYPLAWVIALLPYELGFLCVIFGDATIAQALFWGTLAYPLIAFVATIFKSPFAFILSLFIAAKI</sequence>
<proteinExistence type="predicted"/>
<dbReference type="GeneID" id="48599132"/>
<evidence type="ECO:0000256" key="1">
    <source>
        <dbReference type="SAM" id="Phobius"/>
    </source>
</evidence>
<accession>A0A3S4Z529</accession>
<evidence type="ECO:0000313" key="2">
    <source>
        <dbReference type="EMBL" id="VEJ17007.1"/>
    </source>
</evidence>
<keyword evidence="1" id="KW-1133">Transmembrane helix</keyword>
<organism evidence="2 3">
    <name type="scientific">Actinobacillus pleuropneumoniae</name>
    <name type="common">Haemophilus pleuropneumoniae</name>
    <dbReference type="NCBI Taxonomy" id="715"/>
    <lineage>
        <taxon>Bacteria</taxon>
        <taxon>Pseudomonadati</taxon>
        <taxon>Pseudomonadota</taxon>
        <taxon>Gammaproteobacteria</taxon>
        <taxon>Pasteurellales</taxon>
        <taxon>Pasteurellaceae</taxon>
        <taxon>Actinobacillus</taxon>
    </lineage>
</organism>